<accession>A0A132N7Z7</accession>
<evidence type="ECO:0000256" key="1">
    <source>
        <dbReference type="ARBA" id="ARBA00001946"/>
    </source>
</evidence>
<dbReference type="RefSeq" id="WP_066201629.1">
    <property type="nucleotide sequence ID" value="NZ_CBCSAS010000023.1"/>
</dbReference>
<dbReference type="PROSITE" id="PS01125">
    <property type="entry name" value="ROK"/>
    <property type="match status" value="1"/>
</dbReference>
<keyword evidence="14" id="KW-1185">Reference proteome</keyword>
<evidence type="ECO:0000256" key="6">
    <source>
        <dbReference type="ARBA" id="ARBA00022777"/>
    </source>
</evidence>
<dbReference type="GO" id="GO:0008865">
    <property type="term" value="F:fructokinase activity"/>
    <property type="evidence" value="ECO:0007669"/>
    <property type="project" value="UniProtKB-EC"/>
</dbReference>
<dbReference type="GO" id="GO:0005524">
    <property type="term" value="F:ATP binding"/>
    <property type="evidence" value="ECO:0007669"/>
    <property type="project" value="UniProtKB-KW"/>
</dbReference>
<keyword evidence="8" id="KW-0067">ATP-binding</keyword>
<name>A0A132N7Z7_HYDSH</name>
<dbReference type="InterPro" id="IPR043129">
    <property type="entry name" value="ATPase_NBD"/>
</dbReference>
<dbReference type="Pfam" id="PF00480">
    <property type="entry name" value="ROK"/>
    <property type="match status" value="1"/>
</dbReference>
<keyword evidence="5" id="KW-0547">Nucleotide-binding</keyword>
<dbReference type="PANTHER" id="PTHR42742">
    <property type="entry name" value="TRANSCRIPTIONAL REPRESSOR MPRA"/>
    <property type="match status" value="1"/>
</dbReference>
<dbReference type="CDD" id="cd24067">
    <property type="entry name" value="ASKHA_NBD_ROK_BsFRK-like"/>
    <property type="match status" value="1"/>
</dbReference>
<gene>
    <name evidence="13" type="ORF">SA87_07285</name>
</gene>
<dbReference type="STRING" id="1484.SA87_07285"/>
<protein>
    <recommendedName>
        <fullName evidence="11">fructokinase</fullName>
        <ecNumber evidence="11">2.7.1.4</ecNumber>
    </recommendedName>
</protein>
<dbReference type="PANTHER" id="PTHR42742:SF3">
    <property type="entry name" value="FRUCTOKINASE"/>
    <property type="match status" value="1"/>
</dbReference>
<keyword evidence="9" id="KW-0460">Magnesium</keyword>
<dbReference type="OrthoDB" id="9783435at2"/>
<comment type="similarity">
    <text evidence="2">Belongs to the ROK (NagC/XylR) family.</text>
</comment>
<keyword evidence="3" id="KW-0808">Transferase</keyword>
<reference evidence="13 14" key="1">
    <citation type="submission" date="2015-09" db="EMBL/GenBank/DDBJ databases">
        <title>Draft genome sequence of Hydrogenibacillus schlegelii DSM 2000.</title>
        <authorList>
            <person name="Hemp J."/>
        </authorList>
    </citation>
    <scope>NUCLEOTIDE SEQUENCE [LARGE SCALE GENOMIC DNA]</scope>
    <source>
        <strain evidence="13 14">MA 48</strain>
    </source>
</reference>
<dbReference type="GO" id="GO:0046872">
    <property type="term" value="F:metal ion binding"/>
    <property type="evidence" value="ECO:0007669"/>
    <property type="project" value="UniProtKB-KW"/>
</dbReference>
<organism evidence="13 14">
    <name type="scientific">Hydrogenibacillus schlegelii</name>
    <name type="common">Bacillus schlegelii</name>
    <dbReference type="NCBI Taxonomy" id="1484"/>
    <lineage>
        <taxon>Bacteria</taxon>
        <taxon>Bacillati</taxon>
        <taxon>Bacillota</taxon>
        <taxon>Bacilli</taxon>
        <taxon>Bacillales</taxon>
        <taxon>Bacillales Family X. Incertae Sedis</taxon>
        <taxon>Hydrogenibacillus</taxon>
    </lineage>
</organism>
<comment type="caution">
    <text evidence="13">The sequence shown here is derived from an EMBL/GenBank/DDBJ whole genome shotgun (WGS) entry which is preliminary data.</text>
</comment>
<evidence type="ECO:0000313" key="13">
    <source>
        <dbReference type="EMBL" id="OAR04243.1"/>
    </source>
</evidence>
<dbReference type="InterPro" id="IPR051804">
    <property type="entry name" value="Carb_Metab_Reg_Kinase/Isom"/>
</dbReference>
<proteinExistence type="inferred from homology"/>
<sequence length="304" mass="31656">MFGAIEAGGTKFVVAVGHINGPDEPPRIIDRAVIPTREPEETLADVLDFFRRQSEKRQEALAALGVASFGPLDLDPESPTYGAITTTPKLAWRGFPLKKRLEAALTVPVAIDTDVAGAALAEATYGAAAGERDVVYFTVGTGVGVGVLSGGRIVHGIGHPEFGHLRVRRLPGDDFPGICPYHGDCLEGLASGPAIRARAGRPAEALSPDDPAWAPVADALAEAVTAVVLLLAPAKVILGGGVMKQRHLFPCIREGVRAKLGGYVAYPALMPGPEGLDAYIVPPGLGDDAGLIGAFELARRALAR</sequence>
<dbReference type="InterPro" id="IPR049874">
    <property type="entry name" value="ROK_cs"/>
</dbReference>
<evidence type="ECO:0000256" key="4">
    <source>
        <dbReference type="ARBA" id="ARBA00022723"/>
    </source>
</evidence>
<comment type="cofactor">
    <cofactor evidence="1">
        <name>Mg(2+)</name>
        <dbReference type="ChEBI" id="CHEBI:18420"/>
    </cofactor>
</comment>
<evidence type="ECO:0000256" key="8">
    <source>
        <dbReference type="ARBA" id="ARBA00022840"/>
    </source>
</evidence>
<comment type="catalytic activity">
    <reaction evidence="12">
        <text>D-fructose + ATP = D-fructose 6-phosphate + ADP + H(+)</text>
        <dbReference type="Rhea" id="RHEA:16125"/>
        <dbReference type="ChEBI" id="CHEBI:15378"/>
        <dbReference type="ChEBI" id="CHEBI:30616"/>
        <dbReference type="ChEBI" id="CHEBI:37721"/>
        <dbReference type="ChEBI" id="CHEBI:61527"/>
        <dbReference type="ChEBI" id="CHEBI:456216"/>
        <dbReference type="EC" id="2.7.1.4"/>
    </reaction>
</comment>
<keyword evidence="4" id="KW-0479">Metal-binding</keyword>
<keyword evidence="10" id="KW-0119">Carbohydrate metabolism</keyword>
<evidence type="ECO:0000256" key="12">
    <source>
        <dbReference type="ARBA" id="ARBA00048451"/>
    </source>
</evidence>
<keyword evidence="6 13" id="KW-0418">Kinase</keyword>
<evidence type="ECO:0000256" key="7">
    <source>
        <dbReference type="ARBA" id="ARBA00022833"/>
    </source>
</evidence>
<dbReference type="EMBL" id="JXBB01000023">
    <property type="protein sequence ID" value="OAR04243.1"/>
    <property type="molecule type" value="Genomic_DNA"/>
</dbReference>
<evidence type="ECO:0000256" key="2">
    <source>
        <dbReference type="ARBA" id="ARBA00006479"/>
    </source>
</evidence>
<dbReference type="Proteomes" id="UP000243024">
    <property type="component" value="Unassembled WGS sequence"/>
</dbReference>
<evidence type="ECO:0000313" key="14">
    <source>
        <dbReference type="Proteomes" id="UP000243024"/>
    </source>
</evidence>
<evidence type="ECO:0000256" key="3">
    <source>
        <dbReference type="ARBA" id="ARBA00022679"/>
    </source>
</evidence>
<evidence type="ECO:0000256" key="5">
    <source>
        <dbReference type="ARBA" id="ARBA00022741"/>
    </source>
</evidence>
<dbReference type="EC" id="2.7.1.4" evidence="11"/>
<dbReference type="Gene3D" id="3.30.420.40">
    <property type="match status" value="2"/>
</dbReference>
<dbReference type="SUPFAM" id="SSF53067">
    <property type="entry name" value="Actin-like ATPase domain"/>
    <property type="match status" value="1"/>
</dbReference>
<dbReference type="FunFam" id="3.30.420.40:FF:000153">
    <property type="entry name" value="Putative fructokinase"/>
    <property type="match status" value="1"/>
</dbReference>
<dbReference type="AlphaFoldDB" id="A0A132N7Z7"/>
<evidence type="ECO:0000256" key="11">
    <source>
        <dbReference type="ARBA" id="ARBA00038887"/>
    </source>
</evidence>
<dbReference type="InterPro" id="IPR000600">
    <property type="entry name" value="ROK"/>
</dbReference>
<keyword evidence="7" id="KW-0862">Zinc</keyword>
<evidence type="ECO:0000256" key="9">
    <source>
        <dbReference type="ARBA" id="ARBA00022842"/>
    </source>
</evidence>
<evidence type="ECO:0000256" key="10">
    <source>
        <dbReference type="ARBA" id="ARBA00023277"/>
    </source>
</evidence>